<dbReference type="EC" id="3.2.1.22" evidence="2"/>
<evidence type="ECO:0000313" key="6">
    <source>
        <dbReference type="Proteomes" id="UP000521872"/>
    </source>
</evidence>
<dbReference type="GO" id="GO:0004557">
    <property type="term" value="F:alpha-galactosidase activity"/>
    <property type="evidence" value="ECO:0007669"/>
    <property type="project" value="UniProtKB-EC"/>
</dbReference>
<name>A0A8H4QF78_9AGAR</name>
<accession>A0A8H4QF78</accession>
<dbReference type="Gene3D" id="3.20.20.70">
    <property type="entry name" value="Aldolase class I"/>
    <property type="match status" value="1"/>
</dbReference>
<sequence length="273" mass="29889">MRFSISFAFIAAAIATAQAATVLEKRTVTLFPTNGKFDYQLGGAYTPPSGTMIVTRDRTAAPVVGIYNICYINAFQTQPGSETTWWKNNYNSLLLKKSNGAYFEDPDWPGEVFLDTRTAANREAIANILNGWIDGCAAAGFKAIEPDNLDTFTRSNGLLTKANNLALAKLIADHAHSVNLAIAQKNTAELGSSGKTTTGFDFAVVEECQQYDECDDYTDVYGTNVLEIEYTDSKNYAKTFQSACSARGSSIPIILRDRDLVNPSQSGYHYEQC</sequence>
<feature type="domain" description="Glycoside-hydrolase family GH114 TIM-barrel" evidence="4">
    <location>
        <begin position="36"/>
        <end position="262"/>
    </location>
</feature>
<protein>
    <recommendedName>
        <fullName evidence="2">alpha-galactosidase</fullName>
        <ecNumber evidence="2">3.2.1.22</ecNumber>
    </recommendedName>
</protein>
<feature type="chain" id="PRO_5034508254" description="alpha-galactosidase" evidence="3">
    <location>
        <begin position="20"/>
        <end position="273"/>
    </location>
</feature>
<proteinExistence type="predicted"/>
<dbReference type="AlphaFoldDB" id="A0A8H4QF78"/>
<evidence type="ECO:0000256" key="3">
    <source>
        <dbReference type="SAM" id="SignalP"/>
    </source>
</evidence>
<comment type="catalytic activity">
    <reaction evidence="1">
        <text>Hydrolysis of terminal, non-reducing alpha-D-galactose residues in alpha-D-galactosides, including galactose oligosaccharides, galactomannans and galactolipids.</text>
        <dbReference type="EC" id="3.2.1.22"/>
    </reaction>
</comment>
<keyword evidence="3" id="KW-0732">Signal</keyword>
<reference evidence="5 6" key="1">
    <citation type="submission" date="2019-12" db="EMBL/GenBank/DDBJ databases">
        <authorList>
            <person name="Floudas D."/>
            <person name="Bentzer J."/>
            <person name="Ahren D."/>
            <person name="Johansson T."/>
            <person name="Persson P."/>
            <person name="Tunlid A."/>
        </authorList>
    </citation>
    <scope>NUCLEOTIDE SEQUENCE [LARGE SCALE GENOMIC DNA]</scope>
    <source>
        <strain evidence="5 6">CBS 102.39</strain>
    </source>
</reference>
<dbReference type="SUPFAM" id="SSF51445">
    <property type="entry name" value="(Trans)glycosidases"/>
    <property type="match status" value="1"/>
</dbReference>
<evidence type="ECO:0000256" key="2">
    <source>
        <dbReference type="ARBA" id="ARBA00012755"/>
    </source>
</evidence>
<dbReference type="PANTHER" id="PTHR35273">
    <property type="entry name" value="ALPHA-1,4 POLYGALACTOSAMINIDASE, PUTATIVE (AFU_ORTHOLOGUE AFUA_3G07890)-RELATED"/>
    <property type="match status" value="1"/>
</dbReference>
<comment type="caution">
    <text evidence="5">The sequence shown here is derived from an EMBL/GenBank/DDBJ whole genome shotgun (WGS) entry which is preliminary data.</text>
</comment>
<keyword evidence="6" id="KW-1185">Reference proteome</keyword>
<dbReference type="InterPro" id="IPR017853">
    <property type="entry name" value="GH"/>
</dbReference>
<dbReference type="EMBL" id="JAACJL010000059">
    <property type="protein sequence ID" value="KAF4609849.1"/>
    <property type="molecule type" value="Genomic_DNA"/>
</dbReference>
<gene>
    <name evidence="5" type="ORF">D9613_010439</name>
</gene>
<evidence type="ECO:0000313" key="5">
    <source>
        <dbReference type="EMBL" id="KAF4609849.1"/>
    </source>
</evidence>
<dbReference type="Pfam" id="PF03537">
    <property type="entry name" value="Glyco_hydro_114"/>
    <property type="match status" value="1"/>
</dbReference>
<dbReference type="InterPro" id="IPR013785">
    <property type="entry name" value="Aldolase_TIM"/>
</dbReference>
<evidence type="ECO:0000256" key="1">
    <source>
        <dbReference type="ARBA" id="ARBA00001255"/>
    </source>
</evidence>
<evidence type="ECO:0000259" key="4">
    <source>
        <dbReference type="Pfam" id="PF03537"/>
    </source>
</evidence>
<feature type="signal peptide" evidence="3">
    <location>
        <begin position="1"/>
        <end position="19"/>
    </location>
</feature>
<organism evidence="5 6">
    <name type="scientific">Agrocybe pediades</name>
    <dbReference type="NCBI Taxonomy" id="84607"/>
    <lineage>
        <taxon>Eukaryota</taxon>
        <taxon>Fungi</taxon>
        <taxon>Dikarya</taxon>
        <taxon>Basidiomycota</taxon>
        <taxon>Agaricomycotina</taxon>
        <taxon>Agaricomycetes</taxon>
        <taxon>Agaricomycetidae</taxon>
        <taxon>Agaricales</taxon>
        <taxon>Agaricineae</taxon>
        <taxon>Strophariaceae</taxon>
        <taxon>Agrocybe</taxon>
    </lineage>
</organism>
<dbReference type="InterPro" id="IPR004352">
    <property type="entry name" value="GH114_TIM-barrel"/>
</dbReference>
<dbReference type="PANTHER" id="PTHR35273:SF2">
    <property type="entry name" value="ALPHA-GALACTOSIDASE"/>
    <property type="match status" value="1"/>
</dbReference>
<dbReference type="Proteomes" id="UP000521872">
    <property type="component" value="Unassembled WGS sequence"/>
</dbReference>